<dbReference type="EMBL" id="JAYMYJ010000129">
    <property type="protein sequence ID" value="MEB4592290.1"/>
    <property type="molecule type" value="Genomic_DNA"/>
</dbReference>
<dbReference type="SUPFAM" id="SSF88713">
    <property type="entry name" value="Glycoside hydrolase/deacetylase"/>
    <property type="match status" value="1"/>
</dbReference>
<dbReference type="Gene3D" id="3.20.20.370">
    <property type="entry name" value="Glycoside hydrolase/deacetylase"/>
    <property type="match status" value="1"/>
</dbReference>
<sequence length="354" mass="41221">MSLQHGAFVISLDFELYWGMRDETRLDAYKANLAGVRQAIPMMLENFSRYGIHATWAIVGFIFFQDTHDLLQHLPTLKPDYRDIRLDPYRHLPDTDKNPSLIPYYYAPELVEMVRDYAGQEIASHSFSHYYPDEPGSSLKSFSADLDAAKEIAKRYCINFETYVFPRQQYTSQYIEILAKNGIRSFRGDARSGFYHCPEKHDGFYTLKRGMRLIDSAFNLTGHQSFTPGIYKTPNHALINIPASRFFYPHCPCPALNQLRLERIMRGMTHAARKNEVFHLWWHPHNFGAHTLENIQRLERVLEHYHSLQARYGMQSMSMQELAKTYPIPVIRQASNATTINCPQHTCETNWTSI</sequence>
<reference evidence="2" key="1">
    <citation type="submission" date="2023-07" db="EMBL/GenBank/DDBJ databases">
        <title>The carbon used by Thiothrix.</title>
        <authorList>
            <person name="Chen L."/>
        </authorList>
    </citation>
    <scope>NUCLEOTIDE SEQUENCE [LARGE SCALE GENOMIC DNA]</scope>
</reference>
<keyword evidence="2" id="KW-1185">Reference proteome</keyword>
<dbReference type="CDD" id="cd10929">
    <property type="entry name" value="CE4_u5"/>
    <property type="match status" value="1"/>
</dbReference>
<evidence type="ECO:0000313" key="1">
    <source>
        <dbReference type="EMBL" id="MEB4592290.1"/>
    </source>
</evidence>
<proteinExistence type="predicted"/>
<dbReference type="InterPro" id="IPR011330">
    <property type="entry name" value="Glyco_hydro/deAcase_b/a-brl"/>
</dbReference>
<gene>
    <name evidence="1" type="ORF">VSS37_14985</name>
</gene>
<accession>A0ABU6CZN5</accession>
<protein>
    <submittedName>
        <fullName evidence="1">Polysaccharide deacetylase</fullName>
    </submittedName>
</protein>
<dbReference type="Proteomes" id="UP001308005">
    <property type="component" value="Unassembled WGS sequence"/>
</dbReference>
<evidence type="ECO:0000313" key="2">
    <source>
        <dbReference type="Proteomes" id="UP001308005"/>
    </source>
</evidence>
<dbReference type="RefSeq" id="WP_324696498.1">
    <property type="nucleotide sequence ID" value="NZ_JAYMYJ010000129.1"/>
</dbReference>
<name>A0ABU6CZN5_9GAMM</name>
<comment type="caution">
    <text evidence="1">The sequence shown here is derived from an EMBL/GenBank/DDBJ whole genome shotgun (WGS) entry which is preliminary data.</text>
</comment>
<organism evidence="1 2">
    <name type="scientific">Candidatus Thiothrix phosphatis</name>
    <dbReference type="NCBI Taxonomy" id="3112415"/>
    <lineage>
        <taxon>Bacteria</taxon>
        <taxon>Pseudomonadati</taxon>
        <taxon>Pseudomonadota</taxon>
        <taxon>Gammaproteobacteria</taxon>
        <taxon>Thiotrichales</taxon>
        <taxon>Thiotrichaceae</taxon>
        <taxon>Thiothrix</taxon>
    </lineage>
</organism>